<organism evidence="2 3">
    <name type="scientific">Pyricularia oryzae</name>
    <name type="common">Rice blast fungus</name>
    <name type="synonym">Magnaporthe oryzae</name>
    <dbReference type="NCBI Taxonomy" id="318829"/>
    <lineage>
        <taxon>Eukaryota</taxon>
        <taxon>Fungi</taxon>
        <taxon>Dikarya</taxon>
        <taxon>Ascomycota</taxon>
        <taxon>Pezizomycotina</taxon>
        <taxon>Sordariomycetes</taxon>
        <taxon>Sordariomycetidae</taxon>
        <taxon>Magnaporthales</taxon>
        <taxon>Pyriculariaceae</taxon>
        <taxon>Pyricularia</taxon>
    </lineage>
</organism>
<name>A0A4P7NJX9_PYROR</name>
<protein>
    <submittedName>
        <fullName evidence="2">Uncharacterized protein</fullName>
    </submittedName>
</protein>
<feature type="region of interest" description="Disordered" evidence="1">
    <location>
        <begin position="139"/>
        <end position="178"/>
    </location>
</feature>
<dbReference type="Proteomes" id="UP000294847">
    <property type="component" value="Chromosome 5"/>
</dbReference>
<dbReference type="PANTHER" id="PTHR10826">
    <property type="entry name" value="COMPLEMENT COMPONENT 1"/>
    <property type="match status" value="1"/>
</dbReference>
<dbReference type="InterPro" id="IPR003428">
    <property type="entry name" value="MAM33"/>
</dbReference>
<reference evidence="2 3" key="1">
    <citation type="journal article" date="2019" name="Mol. Biol. Evol.">
        <title>Blast fungal genomes show frequent chromosomal changes, gene gains and losses, and effector gene turnover.</title>
        <authorList>
            <person name="Gomez Luciano L.B."/>
            <person name="Jason Tsai I."/>
            <person name="Chuma I."/>
            <person name="Tosa Y."/>
            <person name="Chen Y.H."/>
            <person name="Li J.Y."/>
            <person name="Li M.Y."/>
            <person name="Jade Lu M.Y."/>
            <person name="Nakayashiki H."/>
            <person name="Li W.H."/>
        </authorList>
    </citation>
    <scope>NUCLEOTIDE SEQUENCE [LARGE SCALE GENOMIC DNA]</scope>
    <source>
        <strain evidence="2">MZ5-1-6</strain>
    </source>
</reference>
<evidence type="ECO:0000313" key="2">
    <source>
        <dbReference type="EMBL" id="QBZ62373.1"/>
    </source>
</evidence>
<accession>A0A4P7NJX9</accession>
<feature type="compositionally biased region" description="Acidic residues" evidence="1">
    <location>
        <begin position="164"/>
        <end position="174"/>
    </location>
</feature>
<dbReference type="Gene3D" id="3.10.280.10">
    <property type="entry name" value="Mitochondrial glycoprotein"/>
    <property type="match status" value="1"/>
</dbReference>
<evidence type="ECO:0000313" key="3">
    <source>
        <dbReference type="Proteomes" id="UP000294847"/>
    </source>
</evidence>
<dbReference type="EMBL" id="CP034208">
    <property type="protein sequence ID" value="QBZ62373.1"/>
    <property type="molecule type" value="Genomic_DNA"/>
</dbReference>
<dbReference type="VEuPathDB" id="FungiDB:M_BR32_EuGene_00026771"/>
<dbReference type="AlphaFoldDB" id="A0A4P7NJX9"/>
<dbReference type="InterPro" id="IPR036561">
    <property type="entry name" value="MAM33_sf"/>
</dbReference>
<dbReference type="SUPFAM" id="SSF54529">
    <property type="entry name" value="Mitochondrial glycoprotein MAM33-like"/>
    <property type="match status" value="1"/>
</dbReference>
<gene>
    <name evidence="2" type="ORF">PoMZ_11253</name>
</gene>
<dbReference type="GO" id="GO:0042256">
    <property type="term" value="P:cytosolic ribosome assembly"/>
    <property type="evidence" value="ECO:0007669"/>
    <property type="project" value="TreeGrafter"/>
</dbReference>
<dbReference type="GO" id="GO:0005759">
    <property type="term" value="C:mitochondrial matrix"/>
    <property type="evidence" value="ECO:0007669"/>
    <property type="project" value="InterPro"/>
</dbReference>
<sequence length="293" mass="32556">MMSLRTFARSAPRALSRVSSAAAYRTTGSPFLKTSSFAASSLKAASRPAAFSTSPLRRAQNAVDEELANKLDQELSFEAEVKKSEPEPAIIKDFLENGPWELKDVSGQEKVVLTRSFDNEKITLTFSIADLATEYHDQEADTYDSDPALADESADSKGRSNEIENAEEEYDEQDAAPPCRLNVVIEKPNSGKGALNIEATLQDDQLAVENVYYFDSAELAKEESAETAHKASNIYPGPPFGTLDEELQVLMERYLEERGVTADLAVFVPQYMDVKEQREYTNWLKNVKDFVKA</sequence>
<proteinExistence type="predicted"/>
<dbReference type="Pfam" id="PF02330">
    <property type="entry name" value="MAM33"/>
    <property type="match status" value="1"/>
</dbReference>
<evidence type="ECO:0000256" key="1">
    <source>
        <dbReference type="SAM" id="MobiDB-lite"/>
    </source>
</evidence>
<dbReference type="PANTHER" id="PTHR10826:SF1">
    <property type="entry name" value="COMPLEMENT COMPONENT 1 Q SUBCOMPONENT-BINDING PROTEIN, MITOCHONDRIAL"/>
    <property type="match status" value="1"/>
</dbReference>